<gene>
    <name evidence="1" type="ORF">LUA448_LOCUS23188</name>
</gene>
<sequence length="277" mass="31814">MTTVSPVTDALIPSASLLSCNVHKEDVMTDESKRACGILLLATNCQVIICFEEILRSESRKQVMQALTDLYTITPMLTRIVIYDAGCLLAKSVRANFADESRSNEFNNNIGFKALKEVRFFVDRFHLSNHKDKYCHTHLNLDLDDTLKNINSSSCEQINSWIKRGWICNSTNIHTSATFDYGHPPITIVNIKLFSKRIDEGYEPNPVRLRDLKDTIRICSIKYKLRAVINHRDAHFTATLIGPDKELYIYDDRQGARRTRTSPDRVEIAVYTQIYEY</sequence>
<evidence type="ECO:0000313" key="1">
    <source>
        <dbReference type="EMBL" id="CAF3468535.1"/>
    </source>
</evidence>
<proteinExistence type="predicted"/>
<evidence type="ECO:0000313" key="2">
    <source>
        <dbReference type="Proteomes" id="UP000663833"/>
    </source>
</evidence>
<name>A0A818F2I6_9BILA</name>
<dbReference type="AlphaFoldDB" id="A0A818F2I6"/>
<reference evidence="1" key="1">
    <citation type="submission" date="2021-02" db="EMBL/GenBank/DDBJ databases">
        <authorList>
            <person name="Nowell W R."/>
        </authorList>
    </citation>
    <scope>NUCLEOTIDE SEQUENCE</scope>
</reference>
<accession>A0A818F2I6</accession>
<dbReference type="Proteomes" id="UP000663833">
    <property type="component" value="Unassembled WGS sequence"/>
</dbReference>
<protein>
    <submittedName>
        <fullName evidence="1">Uncharacterized protein</fullName>
    </submittedName>
</protein>
<comment type="caution">
    <text evidence="1">The sequence shown here is derived from an EMBL/GenBank/DDBJ whole genome shotgun (WGS) entry which is preliminary data.</text>
</comment>
<organism evidence="1 2">
    <name type="scientific">Rotaria socialis</name>
    <dbReference type="NCBI Taxonomy" id="392032"/>
    <lineage>
        <taxon>Eukaryota</taxon>
        <taxon>Metazoa</taxon>
        <taxon>Spiralia</taxon>
        <taxon>Gnathifera</taxon>
        <taxon>Rotifera</taxon>
        <taxon>Eurotatoria</taxon>
        <taxon>Bdelloidea</taxon>
        <taxon>Philodinida</taxon>
        <taxon>Philodinidae</taxon>
        <taxon>Rotaria</taxon>
    </lineage>
</organism>
<dbReference type="EMBL" id="CAJNYD010002978">
    <property type="protein sequence ID" value="CAF3468535.1"/>
    <property type="molecule type" value="Genomic_DNA"/>
</dbReference>